<evidence type="ECO:0000256" key="2">
    <source>
        <dbReference type="ARBA" id="ARBA00023445"/>
    </source>
</evidence>
<sequence>MVANKPLVLVTGATGFVGAHVVRHLLELSRYRVVIPVRSMAKSSYIKERYASEIASKDLEMVSVADLSAPHALDDVLKRFQPEYIVHLASPYFTTTNDPIKDLVQPAVGATRNVMTSALEYGAPALKRFTLLSSFASVVDLSKNPRPGYTYTASDWDPVTEEQAAENGFFGYHASKTFAERLAWDLHDHGLNKELPSPPTFGLVTLCPPMIYGPPIHYAPGHLMPKSIEELNTSTARLISGITGKDPAFTPRVATPGLPAWIDVRDIAKAIAGSLTLDPARNERILLCGGVDYFEDGLGRLRTQNISGLGDPGDKCDPSNHFDIDRTKMRDVLNLQETIPFEKTVEDTFNAVRGMSLV</sequence>
<accession>A0A0D1ZCH5</accession>
<dbReference type="PANTHER" id="PTHR10366:SF564">
    <property type="entry name" value="STEROL-4-ALPHA-CARBOXYLATE 3-DEHYDROGENASE, DECARBOXYLATING"/>
    <property type="match status" value="1"/>
</dbReference>
<evidence type="ECO:0000313" key="5">
    <source>
        <dbReference type="Proteomes" id="UP000053328"/>
    </source>
</evidence>
<dbReference type="Pfam" id="PF01370">
    <property type="entry name" value="Epimerase"/>
    <property type="match status" value="1"/>
</dbReference>
<dbReference type="EMBL" id="KN847499">
    <property type="protein sequence ID" value="KIW10742.1"/>
    <property type="molecule type" value="Genomic_DNA"/>
</dbReference>
<dbReference type="RefSeq" id="XP_016230958.1">
    <property type="nucleotide sequence ID" value="XM_016384356.1"/>
</dbReference>
<evidence type="ECO:0000313" key="4">
    <source>
        <dbReference type="EMBL" id="KIW10742.1"/>
    </source>
</evidence>
<dbReference type="InterPro" id="IPR001509">
    <property type="entry name" value="Epimerase_deHydtase"/>
</dbReference>
<dbReference type="GeneID" id="27337124"/>
<gene>
    <name evidence="4" type="ORF">PV08_10041</name>
</gene>
<dbReference type="STRING" id="91928.A0A0D1ZCH5"/>
<protein>
    <recommendedName>
        <fullName evidence="3">NAD-dependent epimerase/dehydratase domain-containing protein</fullName>
    </recommendedName>
</protein>
<dbReference type="OrthoDB" id="2735536at2759"/>
<feature type="domain" description="NAD-dependent epimerase/dehydratase" evidence="3">
    <location>
        <begin position="8"/>
        <end position="275"/>
    </location>
</feature>
<dbReference type="InterPro" id="IPR036291">
    <property type="entry name" value="NAD(P)-bd_dom_sf"/>
</dbReference>
<name>A0A0D1ZCH5_9EURO</name>
<dbReference type="InterPro" id="IPR050425">
    <property type="entry name" value="NAD(P)_dehydrat-like"/>
</dbReference>
<dbReference type="Gene3D" id="3.40.50.720">
    <property type="entry name" value="NAD(P)-binding Rossmann-like Domain"/>
    <property type="match status" value="1"/>
</dbReference>
<reference evidence="4 5" key="1">
    <citation type="submission" date="2015-01" db="EMBL/GenBank/DDBJ databases">
        <title>The Genome Sequence of Exophiala spinifera CBS89968.</title>
        <authorList>
            <consortium name="The Broad Institute Genomics Platform"/>
            <person name="Cuomo C."/>
            <person name="de Hoog S."/>
            <person name="Gorbushina A."/>
            <person name="Stielow B."/>
            <person name="Teixiera M."/>
            <person name="Abouelleil A."/>
            <person name="Chapman S.B."/>
            <person name="Priest M."/>
            <person name="Young S.K."/>
            <person name="Wortman J."/>
            <person name="Nusbaum C."/>
            <person name="Birren B."/>
        </authorList>
    </citation>
    <scope>NUCLEOTIDE SEQUENCE [LARGE SCALE GENOMIC DNA]</scope>
    <source>
        <strain evidence="4 5">CBS 89968</strain>
    </source>
</reference>
<proteinExistence type="inferred from homology"/>
<dbReference type="Proteomes" id="UP000053328">
    <property type="component" value="Unassembled WGS sequence"/>
</dbReference>
<comment type="similarity">
    <text evidence="2">Belongs to the NAD(P)-dependent epimerase/dehydratase family. Dihydroflavonol-4-reductase subfamily.</text>
</comment>
<evidence type="ECO:0000256" key="1">
    <source>
        <dbReference type="ARBA" id="ARBA00023002"/>
    </source>
</evidence>
<organism evidence="4 5">
    <name type="scientific">Exophiala spinifera</name>
    <dbReference type="NCBI Taxonomy" id="91928"/>
    <lineage>
        <taxon>Eukaryota</taxon>
        <taxon>Fungi</taxon>
        <taxon>Dikarya</taxon>
        <taxon>Ascomycota</taxon>
        <taxon>Pezizomycotina</taxon>
        <taxon>Eurotiomycetes</taxon>
        <taxon>Chaetothyriomycetidae</taxon>
        <taxon>Chaetothyriales</taxon>
        <taxon>Herpotrichiellaceae</taxon>
        <taxon>Exophiala</taxon>
    </lineage>
</organism>
<dbReference type="GO" id="GO:0016616">
    <property type="term" value="F:oxidoreductase activity, acting on the CH-OH group of donors, NAD or NADP as acceptor"/>
    <property type="evidence" value="ECO:0007669"/>
    <property type="project" value="TreeGrafter"/>
</dbReference>
<dbReference type="HOGENOM" id="CLU_007383_9_2_1"/>
<evidence type="ECO:0000259" key="3">
    <source>
        <dbReference type="Pfam" id="PF01370"/>
    </source>
</evidence>
<dbReference type="PANTHER" id="PTHR10366">
    <property type="entry name" value="NAD DEPENDENT EPIMERASE/DEHYDRATASE"/>
    <property type="match status" value="1"/>
</dbReference>
<dbReference type="VEuPathDB" id="FungiDB:PV08_10041"/>
<keyword evidence="1" id="KW-0560">Oxidoreductase</keyword>
<dbReference type="SUPFAM" id="SSF51735">
    <property type="entry name" value="NAD(P)-binding Rossmann-fold domains"/>
    <property type="match status" value="1"/>
</dbReference>
<dbReference type="AlphaFoldDB" id="A0A0D1ZCH5"/>
<keyword evidence="5" id="KW-1185">Reference proteome</keyword>